<reference evidence="1" key="1">
    <citation type="submission" date="2024-01" db="EMBL/GenBank/DDBJ databases">
        <authorList>
            <person name="Webb A."/>
        </authorList>
    </citation>
    <scope>NUCLEOTIDE SEQUENCE</scope>
    <source>
        <strain evidence="1">Pm1</strain>
    </source>
</reference>
<dbReference type="Proteomes" id="UP001162060">
    <property type="component" value="Unassembled WGS sequence"/>
</dbReference>
<comment type="caution">
    <text evidence="1">The sequence shown here is derived from an EMBL/GenBank/DDBJ whole genome shotgun (WGS) entry which is preliminary data.</text>
</comment>
<dbReference type="AlphaFoldDB" id="A0AAV1UH13"/>
<dbReference type="InterPro" id="IPR036691">
    <property type="entry name" value="Endo/exonu/phosph_ase_sf"/>
</dbReference>
<gene>
    <name evidence="1" type="ORF">PM001_LOCUS18830</name>
</gene>
<organism evidence="1 2">
    <name type="scientific">Peronospora matthiolae</name>
    <dbReference type="NCBI Taxonomy" id="2874970"/>
    <lineage>
        <taxon>Eukaryota</taxon>
        <taxon>Sar</taxon>
        <taxon>Stramenopiles</taxon>
        <taxon>Oomycota</taxon>
        <taxon>Peronosporomycetes</taxon>
        <taxon>Peronosporales</taxon>
        <taxon>Peronosporaceae</taxon>
        <taxon>Peronospora</taxon>
    </lineage>
</organism>
<dbReference type="Gene3D" id="3.60.10.10">
    <property type="entry name" value="Endonuclease/exonuclease/phosphatase"/>
    <property type="match status" value="1"/>
</dbReference>
<evidence type="ECO:0000313" key="2">
    <source>
        <dbReference type="Proteomes" id="UP001162060"/>
    </source>
</evidence>
<accession>A0AAV1UH13</accession>
<proteinExistence type="predicted"/>
<name>A0AAV1UH13_9STRA</name>
<dbReference type="SUPFAM" id="SSF56219">
    <property type="entry name" value="DNase I-like"/>
    <property type="match status" value="1"/>
</dbReference>
<dbReference type="EMBL" id="CAKLBY020000195">
    <property type="protein sequence ID" value="CAK7933680.1"/>
    <property type="molecule type" value="Genomic_DNA"/>
</dbReference>
<sequence>MKAWRRTPVSSRPLAWCIQETHVTSVEEEAELRQEWRRLWGKHHDSSQAPMSFWTVGSSKTSGVTILLTPTAATRAVAWNEDKWHSRAIGITVQDLCILNVYAHNLRGEREAFFTSLHEWNLPPGRTALLGDFN</sequence>
<evidence type="ECO:0000313" key="1">
    <source>
        <dbReference type="EMBL" id="CAK7933680.1"/>
    </source>
</evidence>
<protein>
    <recommendedName>
        <fullName evidence="3">Endonuclease/exonuclease/phosphatase domain-containing protein</fullName>
    </recommendedName>
</protein>
<evidence type="ECO:0008006" key="3">
    <source>
        <dbReference type="Google" id="ProtNLM"/>
    </source>
</evidence>